<feature type="region of interest" description="Disordered" evidence="2">
    <location>
        <begin position="439"/>
        <end position="497"/>
    </location>
</feature>
<feature type="compositionally biased region" description="Polar residues" evidence="2">
    <location>
        <begin position="277"/>
        <end position="288"/>
    </location>
</feature>
<dbReference type="PANTHER" id="PTHR11102">
    <property type="entry name" value="SEL-1-LIKE PROTEIN"/>
    <property type="match status" value="1"/>
</dbReference>
<keyword evidence="3" id="KW-0812">Transmembrane</keyword>
<sequence length="529" mass="57450">MISPPREPKPLPPPIFPEGAGYKIAQTDEEISVSFVVPAGTQQRSFVWKGETMDFSVGEEVEARVKVGSWCFRERVVVGNNLHEVETDPRLGLPILTLRFKKATPSHWPLLIKAGLTTPLPVPDDALLDDADPYSIHLLAEASLPFPWGARRAARWFEAAAARGCVASHIRLAAWRRDGMEEAGVEEDAGRAFAHVVAAAEGGHHESAFKVALWHAEGNPPLERVDRGEAIRWCERTLEILDTQRGEESYPALYCVAAHHLGMFYMEGSGMAGDVSEAQTTDSSSDSPRTIPPDPTRAATAWRTAASLGHTESMCNLAELRLNGVGGPQDCALAISLIPHRAPSLARLHDSQLDILVAHEAERRKRENLPPDTAIPIAELVEDTLRIVVVAVGGQAAWNNGGGIGGAEWVGAVAQHQHERQRPPSWEAAWSDRAEWSDVAAQGQEGQRRPPRPPPPGRGRRGGWSGNGSAGRGVRNVEKRMRRKAPQLRKTKNDSDASTRNLVVSVAAGVAVGAIAAWAFIKYVRSSSH</sequence>
<organism evidence="4 5">
    <name type="scientific">Blyttiomyces helicus</name>
    <dbReference type="NCBI Taxonomy" id="388810"/>
    <lineage>
        <taxon>Eukaryota</taxon>
        <taxon>Fungi</taxon>
        <taxon>Fungi incertae sedis</taxon>
        <taxon>Chytridiomycota</taxon>
        <taxon>Chytridiomycota incertae sedis</taxon>
        <taxon>Chytridiomycetes</taxon>
        <taxon>Chytridiomycetes incertae sedis</taxon>
        <taxon>Blyttiomyces</taxon>
    </lineage>
</organism>
<proteinExistence type="inferred from homology"/>
<name>A0A4P9WLK6_9FUNG</name>
<evidence type="ECO:0000313" key="4">
    <source>
        <dbReference type="EMBL" id="RKO93055.1"/>
    </source>
</evidence>
<gene>
    <name evidence="4" type="ORF">BDK51DRAFT_32208</name>
</gene>
<keyword evidence="5" id="KW-1185">Reference proteome</keyword>
<evidence type="ECO:0000256" key="2">
    <source>
        <dbReference type="SAM" id="MobiDB-lite"/>
    </source>
</evidence>
<evidence type="ECO:0000313" key="5">
    <source>
        <dbReference type="Proteomes" id="UP000269721"/>
    </source>
</evidence>
<dbReference type="Pfam" id="PF08238">
    <property type="entry name" value="Sel1"/>
    <property type="match status" value="5"/>
</dbReference>
<dbReference type="InterPro" id="IPR050767">
    <property type="entry name" value="Sel1_AlgK"/>
</dbReference>
<dbReference type="InterPro" id="IPR011990">
    <property type="entry name" value="TPR-like_helical_dom_sf"/>
</dbReference>
<keyword evidence="3" id="KW-0472">Membrane</keyword>
<dbReference type="Proteomes" id="UP000269721">
    <property type="component" value="Unassembled WGS sequence"/>
</dbReference>
<dbReference type="AlphaFoldDB" id="A0A4P9WLK6"/>
<dbReference type="OrthoDB" id="416217at2759"/>
<reference evidence="5" key="1">
    <citation type="journal article" date="2018" name="Nat. Microbiol.">
        <title>Leveraging single-cell genomics to expand the fungal tree of life.</title>
        <authorList>
            <person name="Ahrendt S.R."/>
            <person name="Quandt C.A."/>
            <person name="Ciobanu D."/>
            <person name="Clum A."/>
            <person name="Salamov A."/>
            <person name="Andreopoulos B."/>
            <person name="Cheng J.F."/>
            <person name="Woyke T."/>
            <person name="Pelin A."/>
            <person name="Henrissat B."/>
            <person name="Reynolds N.K."/>
            <person name="Benny G.L."/>
            <person name="Smith M.E."/>
            <person name="James T.Y."/>
            <person name="Grigoriev I.V."/>
        </authorList>
    </citation>
    <scope>NUCLEOTIDE SEQUENCE [LARGE SCALE GENOMIC DNA]</scope>
</reference>
<evidence type="ECO:0000256" key="1">
    <source>
        <dbReference type="ARBA" id="ARBA00038101"/>
    </source>
</evidence>
<feature type="transmembrane region" description="Helical" evidence="3">
    <location>
        <begin position="502"/>
        <end position="521"/>
    </location>
</feature>
<comment type="similarity">
    <text evidence="1">Belongs to the sel-1 family.</text>
</comment>
<accession>A0A4P9WLK6</accession>
<feature type="compositionally biased region" description="Gly residues" evidence="2">
    <location>
        <begin position="462"/>
        <end position="471"/>
    </location>
</feature>
<dbReference type="Gene3D" id="1.25.40.10">
    <property type="entry name" value="Tetratricopeptide repeat domain"/>
    <property type="match status" value="1"/>
</dbReference>
<evidence type="ECO:0000256" key="3">
    <source>
        <dbReference type="SAM" id="Phobius"/>
    </source>
</evidence>
<protein>
    <submittedName>
        <fullName evidence="4">Uncharacterized protein</fullName>
    </submittedName>
</protein>
<dbReference type="SUPFAM" id="SSF81901">
    <property type="entry name" value="HCP-like"/>
    <property type="match status" value="1"/>
</dbReference>
<keyword evidence="3" id="KW-1133">Transmembrane helix</keyword>
<dbReference type="EMBL" id="KZ994393">
    <property type="protein sequence ID" value="RKO93055.1"/>
    <property type="molecule type" value="Genomic_DNA"/>
</dbReference>
<feature type="region of interest" description="Disordered" evidence="2">
    <location>
        <begin position="274"/>
        <end position="296"/>
    </location>
</feature>
<dbReference type="InterPro" id="IPR006597">
    <property type="entry name" value="Sel1-like"/>
</dbReference>
<dbReference type="PANTHER" id="PTHR11102:SF160">
    <property type="entry name" value="ERAD-ASSOCIATED E3 UBIQUITIN-PROTEIN LIGASE COMPONENT HRD3"/>
    <property type="match status" value="1"/>
</dbReference>
<feature type="compositionally biased region" description="Basic residues" evidence="2">
    <location>
        <begin position="480"/>
        <end position="490"/>
    </location>
</feature>